<feature type="region of interest" description="Disordered" evidence="1">
    <location>
        <begin position="1"/>
        <end position="20"/>
    </location>
</feature>
<accession>A0A518DFT8</accession>
<name>A0A518DFT8_9BACT</name>
<organism evidence="2 3">
    <name type="scientific">Pirellulimonas nuda</name>
    <dbReference type="NCBI Taxonomy" id="2528009"/>
    <lineage>
        <taxon>Bacteria</taxon>
        <taxon>Pseudomonadati</taxon>
        <taxon>Planctomycetota</taxon>
        <taxon>Planctomycetia</taxon>
        <taxon>Pirellulales</taxon>
        <taxon>Lacipirellulaceae</taxon>
        <taxon>Pirellulimonas</taxon>
    </lineage>
</organism>
<reference evidence="2 3" key="1">
    <citation type="submission" date="2019-02" db="EMBL/GenBank/DDBJ databases">
        <title>Deep-cultivation of Planctomycetes and their phenomic and genomic characterization uncovers novel biology.</title>
        <authorList>
            <person name="Wiegand S."/>
            <person name="Jogler M."/>
            <person name="Boedeker C."/>
            <person name="Pinto D."/>
            <person name="Vollmers J."/>
            <person name="Rivas-Marin E."/>
            <person name="Kohn T."/>
            <person name="Peeters S.H."/>
            <person name="Heuer A."/>
            <person name="Rast P."/>
            <person name="Oberbeckmann S."/>
            <person name="Bunk B."/>
            <person name="Jeske O."/>
            <person name="Meyerdierks A."/>
            <person name="Storesund J.E."/>
            <person name="Kallscheuer N."/>
            <person name="Luecker S."/>
            <person name="Lage O.M."/>
            <person name="Pohl T."/>
            <person name="Merkel B.J."/>
            <person name="Hornburger P."/>
            <person name="Mueller R.-W."/>
            <person name="Bruemmer F."/>
            <person name="Labrenz M."/>
            <person name="Spormann A.M."/>
            <person name="Op den Camp H."/>
            <person name="Overmann J."/>
            <person name="Amann R."/>
            <person name="Jetten M.S.M."/>
            <person name="Mascher T."/>
            <person name="Medema M.H."/>
            <person name="Devos D.P."/>
            <person name="Kaster A.-K."/>
            <person name="Ovreas L."/>
            <person name="Rohde M."/>
            <person name="Galperin M.Y."/>
            <person name="Jogler C."/>
        </authorList>
    </citation>
    <scope>NUCLEOTIDE SEQUENCE [LARGE SCALE GENOMIC DNA]</scope>
    <source>
        <strain evidence="2 3">Pla175</strain>
    </source>
</reference>
<gene>
    <name evidence="2" type="ORF">Pla175_37310</name>
</gene>
<dbReference type="RefSeq" id="WP_145288594.1">
    <property type="nucleotide sequence ID" value="NZ_CP036291.1"/>
</dbReference>
<dbReference type="AlphaFoldDB" id="A0A518DFT8"/>
<evidence type="ECO:0000313" key="3">
    <source>
        <dbReference type="Proteomes" id="UP000317429"/>
    </source>
</evidence>
<evidence type="ECO:0000256" key="1">
    <source>
        <dbReference type="SAM" id="MobiDB-lite"/>
    </source>
</evidence>
<dbReference type="KEGG" id="pnd:Pla175_37310"/>
<evidence type="ECO:0000313" key="2">
    <source>
        <dbReference type="EMBL" id="QDU90328.1"/>
    </source>
</evidence>
<dbReference type="EMBL" id="CP036291">
    <property type="protein sequence ID" value="QDU90328.1"/>
    <property type="molecule type" value="Genomic_DNA"/>
</dbReference>
<keyword evidence="3" id="KW-1185">Reference proteome</keyword>
<protein>
    <recommendedName>
        <fullName evidence="4">PEP-CTERM protein-sorting domain-containing protein</fullName>
    </recommendedName>
</protein>
<proteinExistence type="predicted"/>
<evidence type="ECO:0008006" key="4">
    <source>
        <dbReference type="Google" id="ProtNLM"/>
    </source>
</evidence>
<dbReference type="Proteomes" id="UP000317429">
    <property type="component" value="Chromosome"/>
</dbReference>
<sequence length="144" mass="14830">MLSSSNAHLTPDAGQAPGGELQATLADGFAPAAGDTFPIASALGTRDAFSQLQLPTLADGLFWRLDATEPMVSLQVLAGAVAGDIGAAQYDQWRQNFGASAVEGLAGAAPVPEPAVGLMAIAAIGKRVARRKRFLTPFLARRSI</sequence>